<comment type="caution">
    <text evidence="3">The sequence shown here is derived from an EMBL/GenBank/DDBJ whole genome shotgun (WGS) entry which is preliminary data.</text>
</comment>
<gene>
    <name evidence="3" type="ORF">S03H2_25092</name>
</gene>
<keyword evidence="1" id="KW-0472">Membrane</keyword>
<dbReference type="Pfam" id="PF02397">
    <property type="entry name" value="Bac_transf"/>
    <property type="match status" value="1"/>
</dbReference>
<accession>X1FFT1</accession>
<dbReference type="GO" id="GO:0016780">
    <property type="term" value="F:phosphotransferase activity, for other substituted phosphate groups"/>
    <property type="evidence" value="ECO:0007669"/>
    <property type="project" value="TreeGrafter"/>
</dbReference>
<dbReference type="EMBL" id="BARU01014103">
    <property type="protein sequence ID" value="GAH31390.1"/>
    <property type="molecule type" value="Genomic_DNA"/>
</dbReference>
<evidence type="ECO:0000259" key="2">
    <source>
        <dbReference type="Pfam" id="PF02397"/>
    </source>
</evidence>
<evidence type="ECO:0000256" key="1">
    <source>
        <dbReference type="SAM" id="Phobius"/>
    </source>
</evidence>
<dbReference type="InterPro" id="IPR003362">
    <property type="entry name" value="Bact_transf"/>
</dbReference>
<protein>
    <recommendedName>
        <fullName evidence="2">Bacterial sugar transferase domain-containing protein</fullName>
    </recommendedName>
</protein>
<feature type="non-terminal residue" evidence="3">
    <location>
        <position position="1"/>
    </location>
</feature>
<reference evidence="3" key="1">
    <citation type="journal article" date="2014" name="Front. Microbiol.">
        <title>High frequency of phylogenetically diverse reductive dehalogenase-homologous genes in deep subseafloor sedimentary metagenomes.</title>
        <authorList>
            <person name="Kawai M."/>
            <person name="Futagami T."/>
            <person name="Toyoda A."/>
            <person name="Takaki Y."/>
            <person name="Nishi S."/>
            <person name="Hori S."/>
            <person name="Arai W."/>
            <person name="Tsubouchi T."/>
            <person name="Morono Y."/>
            <person name="Uchiyama I."/>
            <person name="Ito T."/>
            <person name="Fujiyama A."/>
            <person name="Inagaki F."/>
            <person name="Takami H."/>
        </authorList>
    </citation>
    <scope>NUCLEOTIDE SEQUENCE</scope>
    <source>
        <strain evidence="3">Expedition CK06-06</strain>
    </source>
</reference>
<feature type="non-terminal residue" evidence="3">
    <location>
        <position position="171"/>
    </location>
</feature>
<proteinExistence type="predicted"/>
<keyword evidence="1" id="KW-0812">Transmembrane</keyword>
<dbReference type="PANTHER" id="PTHR30576">
    <property type="entry name" value="COLANIC BIOSYNTHESIS UDP-GLUCOSE LIPID CARRIER TRANSFERASE"/>
    <property type="match status" value="1"/>
</dbReference>
<feature type="domain" description="Bacterial sugar transferase" evidence="2">
    <location>
        <begin position="27"/>
        <end position="171"/>
    </location>
</feature>
<sequence>IKFEEFLGLPTLALTSTPPNQGELLIKSVFDYIFASITLILSLPIFSFVGSGLKLASRGPIFFKQERCGLNGRKFMVYKFRTMVQDAEARHKELEKMDEADGPVFKIKDDPRIIPFVGKLLRKVSLDELPQFINVLKGEMSIVGPRPPIPAEVDEYSLRDRRRLSMKPGLT</sequence>
<dbReference type="PANTHER" id="PTHR30576:SF10">
    <property type="entry name" value="SLL5057 PROTEIN"/>
    <property type="match status" value="1"/>
</dbReference>
<evidence type="ECO:0000313" key="3">
    <source>
        <dbReference type="EMBL" id="GAH31390.1"/>
    </source>
</evidence>
<name>X1FFT1_9ZZZZ</name>
<keyword evidence="1" id="KW-1133">Transmembrane helix</keyword>
<dbReference type="AlphaFoldDB" id="X1FFT1"/>
<organism evidence="3">
    <name type="scientific">marine sediment metagenome</name>
    <dbReference type="NCBI Taxonomy" id="412755"/>
    <lineage>
        <taxon>unclassified sequences</taxon>
        <taxon>metagenomes</taxon>
        <taxon>ecological metagenomes</taxon>
    </lineage>
</organism>
<feature type="transmembrane region" description="Helical" evidence="1">
    <location>
        <begin position="32"/>
        <end position="56"/>
    </location>
</feature>